<dbReference type="Proteomes" id="UP000245938">
    <property type="component" value="Unassembled WGS sequence"/>
</dbReference>
<dbReference type="EMBL" id="QFVR01000003">
    <property type="protein sequence ID" value="PWI26309.1"/>
    <property type="molecule type" value="Genomic_DNA"/>
</dbReference>
<keyword evidence="1" id="KW-0812">Transmembrane</keyword>
<protein>
    <submittedName>
        <fullName evidence="2">Uncharacterized protein</fullName>
    </submittedName>
</protein>
<name>A0A2U3AP79_9BACL</name>
<feature type="transmembrane region" description="Helical" evidence="1">
    <location>
        <begin position="7"/>
        <end position="25"/>
    </location>
</feature>
<organism evidence="2 3">
    <name type="scientific">Kurthia sibirica</name>
    <dbReference type="NCBI Taxonomy" id="202750"/>
    <lineage>
        <taxon>Bacteria</taxon>
        <taxon>Bacillati</taxon>
        <taxon>Bacillota</taxon>
        <taxon>Bacilli</taxon>
        <taxon>Bacillales</taxon>
        <taxon>Caryophanaceae</taxon>
        <taxon>Kurthia</taxon>
    </lineage>
</organism>
<comment type="caution">
    <text evidence="2">The sequence shown here is derived from an EMBL/GenBank/DDBJ whole genome shotgun (WGS) entry which is preliminary data.</text>
</comment>
<feature type="transmembrane region" description="Helical" evidence="1">
    <location>
        <begin position="31"/>
        <end position="55"/>
    </location>
</feature>
<sequence length="60" mass="6927">MKILYNLAFIGIAAYILIYNVNWSQPDFFDWTIIICASFFLLLLIINAFVSLILAKRGIK</sequence>
<accession>A0A2U3AP79</accession>
<proteinExistence type="predicted"/>
<dbReference type="AlphaFoldDB" id="A0A2U3AP79"/>
<gene>
    <name evidence="2" type="ORF">DEX24_02950</name>
</gene>
<keyword evidence="3" id="KW-1185">Reference proteome</keyword>
<evidence type="ECO:0000313" key="3">
    <source>
        <dbReference type="Proteomes" id="UP000245938"/>
    </source>
</evidence>
<reference evidence="2 3" key="1">
    <citation type="submission" date="2018-05" db="EMBL/GenBank/DDBJ databases">
        <title>Kurthia sibirica genome sequence.</title>
        <authorList>
            <person name="Maclea K.S."/>
            <person name="Goen A.E."/>
        </authorList>
    </citation>
    <scope>NUCLEOTIDE SEQUENCE [LARGE SCALE GENOMIC DNA]</scope>
    <source>
        <strain evidence="2 3">ATCC 49154</strain>
    </source>
</reference>
<dbReference type="RefSeq" id="WP_109304914.1">
    <property type="nucleotide sequence ID" value="NZ_BJUF01000046.1"/>
</dbReference>
<evidence type="ECO:0000256" key="1">
    <source>
        <dbReference type="SAM" id="Phobius"/>
    </source>
</evidence>
<evidence type="ECO:0000313" key="2">
    <source>
        <dbReference type="EMBL" id="PWI26309.1"/>
    </source>
</evidence>
<keyword evidence="1" id="KW-1133">Transmembrane helix</keyword>
<keyword evidence="1" id="KW-0472">Membrane</keyword>